<comment type="caution">
    <text evidence="1">The sequence shown here is derived from an EMBL/GenBank/DDBJ whole genome shotgun (WGS) entry which is preliminary data.</text>
</comment>
<dbReference type="Gene3D" id="1.10.10.10">
    <property type="entry name" value="Winged helix-like DNA-binding domain superfamily/Winged helix DNA-binding domain"/>
    <property type="match status" value="1"/>
</dbReference>
<accession>A0A7W0CHU0</accession>
<evidence type="ECO:0008006" key="3">
    <source>
        <dbReference type="Google" id="ProtNLM"/>
    </source>
</evidence>
<gene>
    <name evidence="1" type="ORF">HNR30_002541</name>
</gene>
<evidence type="ECO:0000313" key="1">
    <source>
        <dbReference type="EMBL" id="MBA2891200.1"/>
    </source>
</evidence>
<dbReference type="RefSeq" id="WP_181609939.1">
    <property type="nucleotide sequence ID" value="NZ_BAABAM010000012.1"/>
</dbReference>
<name>A0A7W0CHU0_9ACTN</name>
<dbReference type="EMBL" id="JACDUR010000002">
    <property type="protein sequence ID" value="MBA2891200.1"/>
    <property type="molecule type" value="Genomic_DNA"/>
</dbReference>
<dbReference type="Proteomes" id="UP000530928">
    <property type="component" value="Unassembled WGS sequence"/>
</dbReference>
<protein>
    <recommendedName>
        <fullName evidence="3">MarR family transcriptional regulator</fullName>
    </recommendedName>
</protein>
<reference evidence="1 2" key="1">
    <citation type="submission" date="2020-07" db="EMBL/GenBank/DDBJ databases">
        <title>Genomic Encyclopedia of Type Strains, Phase IV (KMG-IV): sequencing the most valuable type-strain genomes for metagenomic binning, comparative biology and taxonomic classification.</title>
        <authorList>
            <person name="Goeker M."/>
        </authorList>
    </citation>
    <scope>NUCLEOTIDE SEQUENCE [LARGE SCALE GENOMIC DNA]</scope>
    <source>
        <strain evidence="1 2">DSM 45533</strain>
    </source>
</reference>
<keyword evidence="2" id="KW-1185">Reference proteome</keyword>
<dbReference type="AlphaFoldDB" id="A0A7W0CHU0"/>
<dbReference type="InterPro" id="IPR036390">
    <property type="entry name" value="WH_DNA-bd_sf"/>
</dbReference>
<proteinExistence type="predicted"/>
<sequence>MAPTLPFGTALIGQTEKTLNAILERQLDGTGITEPQWVTLTLTSVSGGTIDRAELIGKVSKATKFSEASVAERIAELTAAGLLKEGGEGGDVQVSETGQQQWTQVRTALGPIIQRLWGDLPAEDLAVAARVLNTVLARANGVLFAG</sequence>
<dbReference type="InterPro" id="IPR036388">
    <property type="entry name" value="WH-like_DNA-bd_sf"/>
</dbReference>
<organism evidence="1 2">
    <name type="scientific">Nonomuraea soli</name>
    <dbReference type="NCBI Taxonomy" id="1032476"/>
    <lineage>
        <taxon>Bacteria</taxon>
        <taxon>Bacillati</taxon>
        <taxon>Actinomycetota</taxon>
        <taxon>Actinomycetes</taxon>
        <taxon>Streptosporangiales</taxon>
        <taxon>Streptosporangiaceae</taxon>
        <taxon>Nonomuraea</taxon>
    </lineage>
</organism>
<dbReference type="SUPFAM" id="SSF46785">
    <property type="entry name" value="Winged helix' DNA-binding domain"/>
    <property type="match status" value="1"/>
</dbReference>
<evidence type="ECO:0000313" key="2">
    <source>
        <dbReference type="Proteomes" id="UP000530928"/>
    </source>
</evidence>